<feature type="region of interest" description="Disordered" evidence="1">
    <location>
        <begin position="222"/>
        <end position="244"/>
    </location>
</feature>
<organism evidence="2 3">
    <name type="scientific">Favolaschia claudopus</name>
    <dbReference type="NCBI Taxonomy" id="2862362"/>
    <lineage>
        <taxon>Eukaryota</taxon>
        <taxon>Fungi</taxon>
        <taxon>Dikarya</taxon>
        <taxon>Basidiomycota</taxon>
        <taxon>Agaricomycotina</taxon>
        <taxon>Agaricomycetes</taxon>
        <taxon>Agaricomycetidae</taxon>
        <taxon>Agaricales</taxon>
        <taxon>Marasmiineae</taxon>
        <taxon>Mycenaceae</taxon>
        <taxon>Favolaschia</taxon>
    </lineage>
</organism>
<comment type="caution">
    <text evidence="2">The sequence shown here is derived from an EMBL/GenBank/DDBJ whole genome shotgun (WGS) entry which is preliminary data.</text>
</comment>
<name>A0AAW0CY30_9AGAR</name>
<reference evidence="2 3" key="1">
    <citation type="journal article" date="2024" name="J Genomics">
        <title>Draft genome sequencing and assembly of Favolaschia claudopus CIRM-BRFM 2984 isolated from oak limbs.</title>
        <authorList>
            <person name="Navarro D."/>
            <person name="Drula E."/>
            <person name="Chaduli D."/>
            <person name="Cazenave R."/>
            <person name="Ahrendt S."/>
            <person name="Wang J."/>
            <person name="Lipzen A."/>
            <person name="Daum C."/>
            <person name="Barry K."/>
            <person name="Grigoriev I.V."/>
            <person name="Favel A."/>
            <person name="Rosso M.N."/>
            <person name="Martin F."/>
        </authorList>
    </citation>
    <scope>NUCLEOTIDE SEQUENCE [LARGE SCALE GENOMIC DNA]</scope>
    <source>
        <strain evidence="2 3">CIRM-BRFM 2984</strain>
    </source>
</reference>
<keyword evidence="3" id="KW-1185">Reference proteome</keyword>
<feature type="region of interest" description="Disordered" evidence="1">
    <location>
        <begin position="350"/>
        <end position="369"/>
    </location>
</feature>
<dbReference type="AlphaFoldDB" id="A0AAW0CY30"/>
<accession>A0AAW0CY30</accession>
<evidence type="ECO:0000313" key="3">
    <source>
        <dbReference type="Proteomes" id="UP001362999"/>
    </source>
</evidence>
<dbReference type="EMBL" id="JAWWNJ010000013">
    <property type="protein sequence ID" value="KAK7042770.1"/>
    <property type="molecule type" value="Genomic_DNA"/>
</dbReference>
<gene>
    <name evidence="2" type="ORF">R3P38DRAFT_2768270</name>
</gene>
<evidence type="ECO:0000313" key="2">
    <source>
        <dbReference type="EMBL" id="KAK7042770.1"/>
    </source>
</evidence>
<proteinExistence type="predicted"/>
<feature type="region of interest" description="Disordered" evidence="1">
    <location>
        <begin position="401"/>
        <end position="436"/>
    </location>
</feature>
<protein>
    <submittedName>
        <fullName evidence="2">Uncharacterized protein</fullName>
    </submittedName>
</protein>
<evidence type="ECO:0000256" key="1">
    <source>
        <dbReference type="SAM" id="MobiDB-lite"/>
    </source>
</evidence>
<sequence>MSYGKGNGVEFAAFGRESQCGWISAAADRVVYLATKRNGMVHSYIPVKVEGSVVTFCGVDGGGERREEKSEWRYLVLCVLPFQERQGKVRVDSLSLSPASLDETEIMHWASTQMRRRESGVEATVVRFCGGGEVSATSSCSRDDALGISEQRFPRPAFVPRLDRARAPESSEDVLTADMLRSVHHPLLGMTEAGAGDGGLCSRAIVDADSPYAAIGSCSVEESKGPVEGAGTPADGHASEMTRHHSFQCDGISASPVKVAREYNLTRTIHGGSFRSTGEEPTGYSADVITPHDDPSYAATGSDEIESARADGADGYATRQRWHKSSVRSGLACKPLEQRQIYPRELRDSRAQRLEQPGDASVEPSGYLADADVGEGRGRWLEDMGGVSSSSRLRHAAFVPPPSRVQTARASHALSKAKRALSSRSAPNPSSPPTFAFPHSIIVEEVRRRHPELTKEKAIVALPSVTDPPARDEAFHGS</sequence>
<dbReference type="Proteomes" id="UP001362999">
    <property type="component" value="Unassembled WGS sequence"/>
</dbReference>